<evidence type="ECO:0000259" key="2">
    <source>
        <dbReference type="PROSITE" id="PS51207"/>
    </source>
</evidence>
<dbReference type="InterPro" id="IPR003114">
    <property type="entry name" value="Phox_assoc"/>
</dbReference>
<dbReference type="Pfam" id="PF02338">
    <property type="entry name" value="OTU"/>
    <property type="match status" value="1"/>
</dbReference>
<reference evidence="3" key="1">
    <citation type="journal article" date="2020" name="bioRxiv">
        <title>Chromosome-level reference genome of the European wasp spider Argiope bruennichi: a resource for studies on range expansion and evolutionary adaptation.</title>
        <authorList>
            <person name="Sheffer M.M."/>
            <person name="Hoppe A."/>
            <person name="Krehenwinkel H."/>
            <person name="Uhl G."/>
            <person name="Kuss A.W."/>
            <person name="Jensen L."/>
            <person name="Jensen C."/>
            <person name="Gillespie R.G."/>
            <person name="Hoff K.J."/>
            <person name="Prost S."/>
        </authorList>
    </citation>
    <scope>NUCLEOTIDE SEQUENCE</scope>
</reference>
<organism evidence="3 4">
    <name type="scientific">Argiope bruennichi</name>
    <name type="common">Wasp spider</name>
    <name type="synonym">Aranea bruennichi</name>
    <dbReference type="NCBI Taxonomy" id="94029"/>
    <lineage>
        <taxon>Eukaryota</taxon>
        <taxon>Metazoa</taxon>
        <taxon>Ecdysozoa</taxon>
        <taxon>Arthropoda</taxon>
        <taxon>Chelicerata</taxon>
        <taxon>Arachnida</taxon>
        <taxon>Araneae</taxon>
        <taxon>Araneomorphae</taxon>
        <taxon>Entelegynae</taxon>
        <taxon>Araneoidea</taxon>
        <taxon>Araneidae</taxon>
        <taxon>Argiope</taxon>
    </lineage>
</organism>
<dbReference type="CDD" id="cd22753">
    <property type="entry name" value="OTU_ALG13-like"/>
    <property type="match status" value="1"/>
</dbReference>
<proteinExistence type="predicted"/>
<dbReference type="AlphaFoldDB" id="A0A8T0F9G9"/>
<dbReference type="PANTHER" id="PTHR22775">
    <property type="entry name" value="SORTING NEXIN"/>
    <property type="match status" value="1"/>
</dbReference>
<protein>
    <submittedName>
        <fullName evidence="3">Putative bifunctional UDP-N-acetylglucosamine like protein</fullName>
    </submittedName>
</protein>
<dbReference type="GO" id="GO:0035091">
    <property type="term" value="F:phosphatidylinositol binding"/>
    <property type="evidence" value="ECO:0007669"/>
    <property type="project" value="TreeGrafter"/>
</dbReference>
<dbReference type="InterPro" id="IPR038765">
    <property type="entry name" value="Papain-like_cys_pep_sf"/>
</dbReference>
<name>A0A8T0F9G9_ARGBR</name>
<dbReference type="EMBL" id="JABXBU010000015">
    <property type="protein sequence ID" value="KAF8787864.1"/>
    <property type="molecule type" value="Genomic_DNA"/>
</dbReference>
<dbReference type="SUPFAM" id="SSF54001">
    <property type="entry name" value="Cysteine proteinases"/>
    <property type="match status" value="1"/>
</dbReference>
<dbReference type="PROSITE" id="PS50802">
    <property type="entry name" value="OTU"/>
    <property type="match status" value="1"/>
</dbReference>
<feature type="domain" description="PXA" evidence="2">
    <location>
        <begin position="1"/>
        <end position="120"/>
    </location>
</feature>
<evidence type="ECO:0000259" key="1">
    <source>
        <dbReference type="PROSITE" id="PS50802"/>
    </source>
</evidence>
<keyword evidence="4" id="KW-1185">Reference proteome</keyword>
<feature type="domain" description="OTU" evidence="1">
    <location>
        <begin position="304"/>
        <end position="425"/>
    </location>
</feature>
<comment type="caution">
    <text evidence="3">The sequence shown here is derived from an EMBL/GenBank/DDBJ whole genome shotgun (WGS) entry which is preliminary data.</text>
</comment>
<dbReference type="Proteomes" id="UP000807504">
    <property type="component" value="Unassembled WGS sequence"/>
</dbReference>
<sequence length="500" mass="58376">MLFTFRDRCRKIDDVELFTNDFVVIMTEHLQHIRCAVINPAEKIQPYKVYKFLSDKDSELDHLRYLCEFLFATVLPPEYSTNQQLRCLLREVFTVLVFYPVIDKLCDPDFINMKLISYLKQLQLQAEKHRRTYEYAATYEDFIKMIQECNDVEDLQRMRYYIATEIMQSTTMSNLKRLKGMDVNKEFVPQKTNKEIWVSIIIFILCCTTLRKGGKQRSHFAISTNFSERAHSAEVDAGNGLPVSDLATLAWKISYEGRPSDFDHRAFLAAMEEDESLTTQMLAGNFNVGPFNYRSSSQKAWKGLYRSDVAKDSSSLFRVVSEQLFYTQVHHVKLRERCVEYMEEHRNIFEPLIKEDFNEYLQKIRDPQEWAGEVEMKALSLKYKVDFVVYYDISKPPLKIKASSSSQTISLACTGGNRYDCVYSKSDLSTLAFCQSIVYEVLYKNVFELGSDVDVAVEKMLHDKAYSKQRRNNLLCHYFRESCRIDGGVEDQNLPEDDQS</sequence>
<reference evidence="3" key="2">
    <citation type="submission" date="2020-06" db="EMBL/GenBank/DDBJ databases">
        <authorList>
            <person name="Sheffer M."/>
        </authorList>
    </citation>
    <scope>NUCLEOTIDE SEQUENCE</scope>
</reference>
<accession>A0A8T0F9G9</accession>
<dbReference type="PROSITE" id="PS51207">
    <property type="entry name" value="PXA"/>
    <property type="match status" value="1"/>
</dbReference>
<dbReference type="Pfam" id="PF02194">
    <property type="entry name" value="PXA"/>
    <property type="match status" value="1"/>
</dbReference>
<evidence type="ECO:0000313" key="3">
    <source>
        <dbReference type="EMBL" id="KAF8787864.1"/>
    </source>
</evidence>
<dbReference type="InterPro" id="IPR049769">
    <property type="entry name" value="OTU_OTU"/>
</dbReference>
<evidence type="ECO:0000313" key="4">
    <source>
        <dbReference type="Proteomes" id="UP000807504"/>
    </source>
</evidence>
<dbReference type="InterPro" id="IPR003323">
    <property type="entry name" value="OTU_dom"/>
</dbReference>
<dbReference type="PANTHER" id="PTHR22775:SF48">
    <property type="entry name" value="SORTING NEXIN-25"/>
    <property type="match status" value="1"/>
</dbReference>
<dbReference type="Gene3D" id="3.90.70.80">
    <property type="match status" value="1"/>
</dbReference>
<gene>
    <name evidence="3" type="ORF">HNY73_009421</name>
</gene>